<dbReference type="Gene3D" id="3.30.470.20">
    <property type="entry name" value="ATP-grasp fold, B domain"/>
    <property type="match status" value="1"/>
</dbReference>
<dbReference type="EMBL" id="ML732406">
    <property type="protein sequence ID" value="KAB8068240.1"/>
    <property type="molecule type" value="Genomic_DNA"/>
</dbReference>
<evidence type="ECO:0000256" key="3">
    <source>
        <dbReference type="PROSITE-ProRule" id="PRU00409"/>
    </source>
</evidence>
<dbReference type="PANTHER" id="PTHR23132:SF23">
    <property type="entry name" value="D-ALANINE--D-ALANINE LIGASE B"/>
    <property type="match status" value="1"/>
</dbReference>
<dbReference type="SUPFAM" id="SSF56059">
    <property type="entry name" value="Glutathione synthetase ATP-binding domain-like"/>
    <property type="match status" value="1"/>
</dbReference>
<organism evidence="5 6">
    <name type="scientific">Aspergillus leporis</name>
    <dbReference type="NCBI Taxonomy" id="41062"/>
    <lineage>
        <taxon>Eukaryota</taxon>
        <taxon>Fungi</taxon>
        <taxon>Dikarya</taxon>
        <taxon>Ascomycota</taxon>
        <taxon>Pezizomycotina</taxon>
        <taxon>Eurotiomycetes</taxon>
        <taxon>Eurotiomycetidae</taxon>
        <taxon>Eurotiales</taxon>
        <taxon>Aspergillaceae</taxon>
        <taxon>Aspergillus</taxon>
        <taxon>Aspergillus subgen. Circumdati</taxon>
    </lineage>
</organism>
<dbReference type="Pfam" id="PF07478">
    <property type="entry name" value="Dala_Dala_lig_C"/>
    <property type="match status" value="1"/>
</dbReference>
<keyword evidence="6" id="KW-1185">Reference proteome</keyword>
<feature type="domain" description="ATP-grasp" evidence="4">
    <location>
        <begin position="123"/>
        <end position="352"/>
    </location>
</feature>
<protein>
    <recommendedName>
        <fullName evidence="4">ATP-grasp domain-containing protein</fullName>
    </recommendedName>
</protein>
<keyword evidence="3" id="KW-0547">Nucleotide-binding</keyword>
<reference evidence="5 6" key="1">
    <citation type="submission" date="2019-04" db="EMBL/GenBank/DDBJ databases">
        <title>Friends and foes A comparative genomics study of 23 Aspergillus species from section Flavi.</title>
        <authorList>
            <consortium name="DOE Joint Genome Institute"/>
            <person name="Kjaerbolling I."/>
            <person name="Vesth T."/>
            <person name="Frisvad J.C."/>
            <person name="Nybo J.L."/>
            <person name="Theobald S."/>
            <person name="Kildgaard S."/>
            <person name="Isbrandt T."/>
            <person name="Kuo A."/>
            <person name="Sato A."/>
            <person name="Lyhne E.K."/>
            <person name="Kogle M.E."/>
            <person name="Wiebenga A."/>
            <person name="Kun R.S."/>
            <person name="Lubbers R.J."/>
            <person name="Makela M.R."/>
            <person name="Barry K."/>
            <person name="Chovatia M."/>
            <person name="Clum A."/>
            <person name="Daum C."/>
            <person name="Haridas S."/>
            <person name="He G."/>
            <person name="LaButti K."/>
            <person name="Lipzen A."/>
            <person name="Mondo S."/>
            <person name="Riley R."/>
            <person name="Salamov A."/>
            <person name="Simmons B.A."/>
            <person name="Magnuson J.K."/>
            <person name="Henrissat B."/>
            <person name="Mortensen U.H."/>
            <person name="Larsen T.O."/>
            <person name="Devries R.P."/>
            <person name="Grigoriev I.V."/>
            <person name="Machida M."/>
            <person name="Baker S.E."/>
            <person name="Andersen M.R."/>
        </authorList>
    </citation>
    <scope>NUCLEOTIDE SEQUENCE [LARGE SCALE GENOMIC DNA]</scope>
    <source>
        <strain evidence="5 6">CBS 151.66</strain>
    </source>
</reference>
<keyword evidence="2" id="KW-0436">Ligase</keyword>
<dbReference type="AlphaFoldDB" id="A0A5N5WM19"/>
<proteinExistence type="inferred from homology"/>
<dbReference type="PROSITE" id="PS50975">
    <property type="entry name" value="ATP_GRASP"/>
    <property type="match status" value="1"/>
</dbReference>
<sequence length="363" mass="39679">MAVPDIPALNIALIAEQQSTYRDQGYSEEECAAFTHNGEVDKVMTTLQKLGHQVTLVPGIQSLVKHLAVGTNKDWDLVFNMAQGFHGLAREAQVPALLDAYQALYTFSDAATMALCQNKVNTKITLAHHKIPTAPFWVIPREERSLSLENLTETLPHYPLFIKPVIEGSSKGIDGFNKVTEPAELEQAVQKLRSLLPDEDILVEPFLPGRELSVSILGTGAQSCVIGVTEFFWKMPPSDSTVRNGSCNNLEFASRKSKCSDSNMLVSRNDPTLMDDPQVKAACQVALDAWNTFGCRDAGRVDIRFSSNEPDAVPNILELNPISNLLPGHSPLATSAEGNGIPYEKLLAAIIQSALARKTASYY</sequence>
<dbReference type="Proteomes" id="UP000326565">
    <property type="component" value="Unassembled WGS sequence"/>
</dbReference>
<dbReference type="OrthoDB" id="2013972at2759"/>
<dbReference type="InterPro" id="IPR013815">
    <property type="entry name" value="ATP_grasp_subdomain_1"/>
</dbReference>
<comment type="similarity">
    <text evidence="1">Belongs to the D-alanine--D-alanine ligase family.</text>
</comment>
<evidence type="ECO:0000313" key="6">
    <source>
        <dbReference type="Proteomes" id="UP000326565"/>
    </source>
</evidence>
<evidence type="ECO:0000256" key="1">
    <source>
        <dbReference type="ARBA" id="ARBA00010871"/>
    </source>
</evidence>
<gene>
    <name evidence="5" type="ORF">BDV29DRAFT_195816</name>
</gene>
<name>A0A5N5WM19_9EURO</name>
<dbReference type="GO" id="GO:0008716">
    <property type="term" value="F:D-alanine-D-alanine ligase activity"/>
    <property type="evidence" value="ECO:0007669"/>
    <property type="project" value="InterPro"/>
</dbReference>
<keyword evidence="3" id="KW-0067">ATP-binding</keyword>
<dbReference type="InterPro" id="IPR011095">
    <property type="entry name" value="Dala_Dala_lig_C"/>
</dbReference>
<dbReference type="PANTHER" id="PTHR23132">
    <property type="entry name" value="D-ALANINE--D-ALANINE LIGASE"/>
    <property type="match status" value="1"/>
</dbReference>
<evidence type="ECO:0000256" key="2">
    <source>
        <dbReference type="ARBA" id="ARBA00022598"/>
    </source>
</evidence>
<dbReference type="GO" id="GO:0046872">
    <property type="term" value="F:metal ion binding"/>
    <property type="evidence" value="ECO:0007669"/>
    <property type="project" value="InterPro"/>
</dbReference>
<dbReference type="InterPro" id="IPR011761">
    <property type="entry name" value="ATP-grasp"/>
</dbReference>
<evidence type="ECO:0000259" key="4">
    <source>
        <dbReference type="PROSITE" id="PS50975"/>
    </source>
</evidence>
<dbReference type="Gene3D" id="3.30.1490.20">
    <property type="entry name" value="ATP-grasp fold, A domain"/>
    <property type="match status" value="1"/>
</dbReference>
<dbReference type="GO" id="GO:0005524">
    <property type="term" value="F:ATP binding"/>
    <property type="evidence" value="ECO:0007669"/>
    <property type="project" value="UniProtKB-UniRule"/>
</dbReference>
<evidence type="ECO:0000313" key="5">
    <source>
        <dbReference type="EMBL" id="KAB8068240.1"/>
    </source>
</evidence>
<accession>A0A5N5WM19</accession>